<keyword evidence="1" id="KW-0472">Membrane</keyword>
<keyword evidence="1" id="KW-1133">Transmembrane helix</keyword>
<feature type="transmembrane region" description="Helical" evidence="1">
    <location>
        <begin position="7"/>
        <end position="25"/>
    </location>
</feature>
<dbReference type="Proteomes" id="UP000223060">
    <property type="component" value="Chromosome"/>
</dbReference>
<dbReference type="KEGG" id="lwi:UE46_05885"/>
<accession>A0A1S7FTB5</accession>
<feature type="transmembrane region" description="Helical" evidence="1">
    <location>
        <begin position="73"/>
        <end position="91"/>
    </location>
</feature>
<dbReference type="Proteomes" id="UP000564536">
    <property type="component" value="Unassembled WGS sequence"/>
</dbReference>
<keyword evidence="1" id="KW-0812">Transmembrane</keyword>
<proteinExistence type="predicted"/>
<evidence type="ECO:0000313" key="5">
    <source>
        <dbReference type="Proteomes" id="UP000564536"/>
    </source>
</evidence>
<evidence type="ECO:0000313" key="4">
    <source>
        <dbReference type="Proteomes" id="UP000223060"/>
    </source>
</evidence>
<dbReference type="Pfam" id="PF09945">
    <property type="entry name" value="DUF2177"/>
    <property type="match status" value="1"/>
</dbReference>
<name>A0A1S7FTB5_9LIST</name>
<evidence type="ECO:0000313" key="2">
    <source>
        <dbReference type="EMBL" id="AQY50609.1"/>
    </source>
</evidence>
<reference evidence="2" key="2">
    <citation type="submission" date="2015-03" db="EMBL/GenBank/DDBJ databases">
        <authorList>
            <person name="Murphy D."/>
        </authorList>
    </citation>
    <scope>NUCLEOTIDE SEQUENCE [LARGE SCALE GENOMIC DNA]</scope>
    <source>
        <strain evidence="2">WS 4560</strain>
    </source>
</reference>
<gene>
    <name evidence="3" type="ORF">HB943_08190</name>
    <name evidence="2" type="ORF">UE46_05885</name>
</gene>
<reference evidence="4" key="1">
    <citation type="submission" date="2015-03" db="EMBL/GenBank/DDBJ databases">
        <authorList>
            <person name="Ferrari E."/>
            <person name="Walter M.C."/>
            <person name="Huptas C."/>
            <person name="Scherer S."/>
            <person name="Mueller-Herbst S."/>
        </authorList>
    </citation>
    <scope>NUCLEOTIDE SEQUENCE [LARGE SCALE GENOMIC DNA]</scope>
    <source>
        <strain evidence="4">LWP01</strain>
    </source>
</reference>
<feature type="transmembrane region" description="Helical" evidence="1">
    <location>
        <begin position="45"/>
        <end position="64"/>
    </location>
</feature>
<organism evidence="2 4">
    <name type="scientific">Listeria weihenstephanensis</name>
    <dbReference type="NCBI Taxonomy" id="1006155"/>
    <lineage>
        <taxon>Bacteria</taxon>
        <taxon>Bacillati</taxon>
        <taxon>Bacillota</taxon>
        <taxon>Bacilli</taxon>
        <taxon>Bacillales</taxon>
        <taxon>Listeriaceae</taxon>
        <taxon>Listeria</taxon>
    </lineage>
</organism>
<protein>
    <submittedName>
        <fullName evidence="3">DUF2177 family protein</fullName>
    </submittedName>
    <submittedName>
        <fullName evidence="2">Membrane protein</fullName>
    </submittedName>
</protein>
<dbReference type="EMBL" id="CP011102">
    <property type="protein sequence ID" value="AQY50609.1"/>
    <property type="molecule type" value="Genomic_DNA"/>
</dbReference>
<sequence>MIYFAKLAGIAFVVFLLIDAVWLGFIAKNLYKHYLGDLMATNMRFGAALLFYLLFVGGMVFFVIEPALAKDSLQFAIFAGAFLGLLCYATYDLTNLATLRDWPVLVTVIDLGWGAFITGATSGIVYWLAKVWGIS</sequence>
<reference evidence="3 5" key="3">
    <citation type="submission" date="2020-03" db="EMBL/GenBank/DDBJ databases">
        <title>Soil Listeria distribution.</title>
        <authorList>
            <person name="Liao J."/>
            <person name="Wiedmann M."/>
        </authorList>
    </citation>
    <scope>NUCLEOTIDE SEQUENCE [LARGE SCALE GENOMIC DNA]</scope>
    <source>
        <strain evidence="3 5">FSL L7-1523</strain>
    </source>
</reference>
<dbReference type="InterPro" id="IPR018687">
    <property type="entry name" value="DUF2177_membr"/>
</dbReference>
<feature type="transmembrane region" description="Helical" evidence="1">
    <location>
        <begin position="111"/>
        <end position="129"/>
    </location>
</feature>
<evidence type="ECO:0000313" key="3">
    <source>
        <dbReference type="EMBL" id="MBC1500584.1"/>
    </source>
</evidence>
<dbReference type="AlphaFoldDB" id="A0A1S7FTB5"/>
<keyword evidence="4" id="KW-1185">Reference proteome</keyword>
<dbReference type="RefSeq" id="WP_036061143.1">
    <property type="nucleotide sequence ID" value="NZ_CP011102.1"/>
</dbReference>
<evidence type="ECO:0000256" key="1">
    <source>
        <dbReference type="SAM" id="Phobius"/>
    </source>
</evidence>
<dbReference type="EMBL" id="JAARRL010000011">
    <property type="protein sequence ID" value="MBC1500584.1"/>
    <property type="molecule type" value="Genomic_DNA"/>
</dbReference>